<dbReference type="InterPro" id="IPR001360">
    <property type="entry name" value="Glyco_hydro_1"/>
</dbReference>
<dbReference type="InterPro" id="IPR027417">
    <property type="entry name" value="P-loop_NTPase"/>
</dbReference>
<dbReference type="Proteomes" id="UP000323000">
    <property type="component" value="Chromosome 7"/>
</dbReference>
<evidence type="ECO:0000313" key="4">
    <source>
        <dbReference type="EMBL" id="TXG58018.1"/>
    </source>
</evidence>
<dbReference type="GO" id="GO:0005524">
    <property type="term" value="F:ATP binding"/>
    <property type="evidence" value="ECO:0007669"/>
    <property type="project" value="InterPro"/>
</dbReference>
<feature type="domain" description="Helicase ATP-binding" evidence="3">
    <location>
        <begin position="1"/>
        <end position="64"/>
    </location>
</feature>
<sequence length="188" mass="21755">MIRYLALDEADRMLDLGFEPQIRKTVDQMDMPPPGVRETLLFIATFPKEIQRLAFDCLSNYNFLAVGRVDSSTDLIVQRVEFVHESDKRNHLMDLLLAQRETETRAKEDLQLMKDMGMDAYRFSIAWSQIFPMCLFVDGSGEINQAGVNNLINALLAKGIEPYVTLYHWDLPQALADKYNGWLYRQIM</sequence>
<proteinExistence type="inferred from homology"/>
<dbReference type="InterPro" id="IPR011545">
    <property type="entry name" value="DEAD/DEAH_box_helicase_dom"/>
</dbReference>
<dbReference type="Gene3D" id="3.40.50.300">
    <property type="entry name" value="P-loop containing nucleotide triphosphate hydrolases"/>
    <property type="match status" value="1"/>
</dbReference>
<dbReference type="GO" id="GO:0005975">
    <property type="term" value="P:carbohydrate metabolic process"/>
    <property type="evidence" value="ECO:0007669"/>
    <property type="project" value="InterPro"/>
</dbReference>
<dbReference type="AlphaFoldDB" id="A0A5C7HMC9"/>
<name>A0A5C7HMC9_9ROSI</name>
<dbReference type="Pfam" id="PF00232">
    <property type="entry name" value="Glyco_hydro_1"/>
    <property type="match status" value="1"/>
</dbReference>
<dbReference type="Pfam" id="PF00270">
    <property type="entry name" value="DEAD"/>
    <property type="match status" value="1"/>
</dbReference>
<comment type="similarity">
    <text evidence="1 2">Belongs to the glycosyl hydrolase 1 family.</text>
</comment>
<dbReference type="EMBL" id="VAHF01000007">
    <property type="protein sequence ID" value="TXG58018.1"/>
    <property type="molecule type" value="Genomic_DNA"/>
</dbReference>
<organism evidence="4 5">
    <name type="scientific">Acer yangbiense</name>
    <dbReference type="NCBI Taxonomy" id="1000413"/>
    <lineage>
        <taxon>Eukaryota</taxon>
        <taxon>Viridiplantae</taxon>
        <taxon>Streptophyta</taxon>
        <taxon>Embryophyta</taxon>
        <taxon>Tracheophyta</taxon>
        <taxon>Spermatophyta</taxon>
        <taxon>Magnoliopsida</taxon>
        <taxon>eudicotyledons</taxon>
        <taxon>Gunneridae</taxon>
        <taxon>Pentapetalae</taxon>
        <taxon>rosids</taxon>
        <taxon>malvids</taxon>
        <taxon>Sapindales</taxon>
        <taxon>Sapindaceae</taxon>
        <taxon>Hippocastanoideae</taxon>
        <taxon>Acereae</taxon>
        <taxon>Acer</taxon>
    </lineage>
</organism>
<gene>
    <name evidence="4" type="ORF">EZV62_015847</name>
</gene>
<dbReference type="InterPro" id="IPR017853">
    <property type="entry name" value="GH"/>
</dbReference>
<dbReference type="GO" id="GO:0003676">
    <property type="term" value="F:nucleic acid binding"/>
    <property type="evidence" value="ECO:0007669"/>
    <property type="project" value="InterPro"/>
</dbReference>
<protein>
    <recommendedName>
        <fullName evidence="3">Helicase ATP-binding domain-containing protein</fullName>
    </recommendedName>
</protein>
<accession>A0A5C7HMC9</accession>
<dbReference type="PANTHER" id="PTHR10353">
    <property type="entry name" value="GLYCOSYL HYDROLASE"/>
    <property type="match status" value="1"/>
</dbReference>
<dbReference type="Gene3D" id="3.20.20.80">
    <property type="entry name" value="Glycosidases"/>
    <property type="match status" value="1"/>
</dbReference>
<dbReference type="GO" id="GO:0008422">
    <property type="term" value="F:beta-glucosidase activity"/>
    <property type="evidence" value="ECO:0007669"/>
    <property type="project" value="TreeGrafter"/>
</dbReference>
<comment type="caution">
    <text evidence="4">The sequence shown here is derived from an EMBL/GenBank/DDBJ whole genome shotgun (WGS) entry which is preliminary data.</text>
</comment>
<keyword evidence="5" id="KW-1185">Reference proteome</keyword>
<dbReference type="SUPFAM" id="SSF52540">
    <property type="entry name" value="P-loop containing nucleoside triphosphate hydrolases"/>
    <property type="match status" value="1"/>
</dbReference>
<dbReference type="PROSITE" id="PS51192">
    <property type="entry name" value="HELICASE_ATP_BIND_1"/>
    <property type="match status" value="1"/>
</dbReference>
<evidence type="ECO:0000256" key="2">
    <source>
        <dbReference type="RuleBase" id="RU003690"/>
    </source>
</evidence>
<evidence type="ECO:0000313" key="5">
    <source>
        <dbReference type="Proteomes" id="UP000323000"/>
    </source>
</evidence>
<dbReference type="PANTHER" id="PTHR10353:SF302">
    <property type="entry name" value="BETA-GLUCOSIDASE 40"/>
    <property type="match status" value="1"/>
</dbReference>
<evidence type="ECO:0000259" key="3">
    <source>
        <dbReference type="PROSITE" id="PS51192"/>
    </source>
</evidence>
<dbReference type="SUPFAM" id="SSF51445">
    <property type="entry name" value="(Trans)glycosidases"/>
    <property type="match status" value="1"/>
</dbReference>
<dbReference type="InterPro" id="IPR014001">
    <property type="entry name" value="Helicase_ATP-bd"/>
</dbReference>
<reference evidence="5" key="1">
    <citation type="journal article" date="2019" name="Gigascience">
        <title>De novo genome assembly of the endangered Acer yangbiense, a plant species with extremely small populations endemic to Yunnan Province, China.</title>
        <authorList>
            <person name="Yang J."/>
            <person name="Wariss H.M."/>
            <person name="Tao L."/>
            <person name="Zhang R."/>
            <person name="Yun Q."/>
            <person name="Hollingsworth P."/>
            <person name="Dao Z."/>
            <person name="Luo G."/>
            <person name="Guo H."/>
            <person name="Ma Y."/>
            <person name="Sun W."/>
        </authorList>
    </citation>
    <scope>NUCLEOTIDE SEQUENCE [LARGE SCALE GENOMIC DNA]</scope>
    <source>
        <strain evidence="5">cv. Malutang</strain>
    </source>
</reference>
<dbReference type="OrthoDB" id="65569at2759"/>
<evidence type="ECO:0000256" key="1">
    <source>
        <dbReference type="ARBA" id="ARBA00010838"/>
    </source>
</evidence>